<dbReference type="InterPro" id="IPR038765">
    <property type="entry name" value="Papain-like_cys_pep_sf"/>
</dbReference>
<evidence type="ECO:0000259" key="9">
    <source>
        <dbReference type="PROSITE" id="PS50271"/>
    </source>
</evidence>
<dbReference type="PANTHER" id="PTHR24006">
    <property type="entry name" value="UBIQUITIN CARBOXYL-TERMINAL HYDROLASE"/>
    <property type="match status" value="1"/>
</dbReference>
<dbReference type="InterPro" id="IPR001607">
    <property type="entry name" value="Znf_UBP"/>
</dbReference>
<comment type="catalytic activity">
    <reaction evidence="5">
        <text>Thiol-dependent hydrolysis of ester, thioester, amide, peptide and isopeptide bonds formed by the C-terminal Gly of ubiquitin (a 76-residue protein attached to proteins as an intracellular targeting signal).</text>
        <dbReference type="EC" id="3.4.19.12"/>
    </reaction>
</comment>
<proteinExistence type="inferred from homology"/>
<feature type="region of interest" description="Disordered" evidence="6">
    <location>
        <begin position="321"/>
        <end position="408"/>
    </location>
</feature>
<reference evidence="10 11" key="1">
    <citation type="journal article" date="2022" name="Front. Cell. Infect. Microbiol.">
        <title>The Genomes of Two Strains of Taenia crassiceps the Animal Model for the Study of Human Cysticercosis.</title>
        <authorList>
            <person name="Bobes R.J."/>
            <person name="Estrada K."/>
            <person name="Rios-Valencia D.G."/>
            <person name="Calderon-Gallegos A."/>
            <person name="de la Torre P."/>
            <person name="Carrero J.C."/>
            <person name="Sanchez-Flores A."/>
            <person name="Laclette J.P."/>
        </authorList>
    </citation>
    <scope>NUCLEOTIDE SEQUENCE [LARGE SCALE GENOMIC DNA]</scope>
    <source>
        <strain evidence="10">WFUcys</strain>
    </source>
</reference>
<evidence type="ECO:0000313" key="10">
    <source>
        <dbReference type="EMBL" id="KAL5102883.1"/>
    </source>
</evidence>
<keyword evidence="1" id="KW-0479">Metal-binding</keyword>
<evidence type="ECO:0000256" key="4">
    <source>
        <dbReference type="PROSITE-ProRule" id="PRU00502"/>
    </source>
</evidence>
<evidence type="ECO:0000256" key="1">
    <source>
        <dbReference type="ARBA" id="ARBA00022723"/>
    </source>
</evidence>
<comment type="caution">
    <text evidence="10">The sequence shown here is derived from an EMBL/GenBank/DDBJ whole genome shotgun (WGS) entry which is preliminary data.</text>
</comment>
<dbReference type="InterPro" id="IPR018200">
    <property type="entry name" value="USP_CS"/>
</dbReference>
<keyword evidence="7" id="KW-0812">Transmembrane</keyword>
<evidence type="ECO:0000313" key="11">
    <source>
        <dbReference type="Proteomes" id="UP001651158"/>
    </source>
</evidence>
<dbReference type="PROSITE" id="PS00972">
    <property type="entry name" value="USP_1"/>
    <property type="match status" value="1"/>
</dbReference>
<keyword evidence="3" id="KW-0862">Zinc</keyword>
<evidence type="ECO:0000256" key="2">
    <source>
        <dbReference type="ARBA" id="ARBA00022771"/>
    </source>
</evidence>
<sequence>MFWNRISNHTSAIFFHAYLSVSRITYALWLWQIWPLERHTSTSTCFASIMSCKHVEDFLSVRTNLVAVDAVLRFVVFPISEKAIKYKSSLSCYYCHDFPVDSQRNRPISLLACAHCIHFSCFTNQHIEDHVKSNPDHNISICLDQGELYCSICHDFVYCERIDAAYRNALSLYTNKFGRSERPWRPSYKELEYVPYLRSVCLPVSASHSRQTRGLVNMGNTCFLNVVVQALTHTPVLRDFLLSDLHRCDNPTRSRNCLACEMIRITQEIYRPVLSPYVPSNLLHSIWLHARHLAGYEQRDAHEFLITLLTLIHSHLVGEQAPREDDMDETLQHHDGSSTTSSTKRRWHDSEKLLRAGNGGSRGVSPECLSNSSQHEKKFKSSPSSVTSSTTGEMDERSAPTSPVSTLSDRTEIVTNDSNNNNSRGANHTATDTNCDCIVHQVFFGDLESVISYRGCDHRSSTVDPFLDLSLDVAQRGSTSLAACLSSYFRPEAIDGLLLCSQCNINRPAVKQFSLLHLPTVVCFYLKRCHHDTKINTSISFPVELDLTPFVAQLADRQSAWYDRYSLYAVLNHSGQTNSGHYTAFIRSGPGCWCLCDDQKIVPVTLERVLTTDAYVLLYHKNFLTSNSPSPTPSANSATVPSGS</sequence>
<keyword evidence="7" id="KW-0472">Membrane</keyword>
<keyword evidence="5" id="KW-0645">Protease</keyword>
<gene>
    <name evidence="10" type="ORF">TcWFU_009689</name>
</gene>
<keyword evidence="5" id="KW-0833">Ubl conjugation pathway</keyword>
<dbReference type="PANTHER" id="PTHR24006:SF937">
    <property type="entry name" value="UBIQUITIN CARBOXYL-TERMINAL HYDROLASE"/>
    <property type="match status" value="1"/>
</dbReference>
<comment type="similarity">
    <text evidence="5">Belongs to the peptidase C19 family.</text>
</comment>
<feature type="transmembrane region" description="Helical" evidence="7">
    <location>
        <begin position="12"/>
        <end position="34"/>
    </location>
</feature>
<evidence type="ECO:0000256" key="5">
    <source>
        <dbReference type="RuleBase" id="RU366025"/>
    </source>
</evidence>
<dbReference type="Proteomes" id="UP001651158">
    <property type="component" value="Unassembled WGS sequence"/>
</dbReference>
<dbReference type="InterPro" id="IPR050164">
    <property type="entry name" value="Peptidase_C19"/>
</dbReference>
<evidence type="ECO:0000256" key="3">
    <source>
        <dbReference type="ARBA" id="ARBA00022833"/>
    </source>
</evidence>
<feature type="compositionally biased region" description="Polar residues" evidence="6">
    <location>
        <begin position="399"/>
        <end position="408"/>
    </location>
</feature>
<keyword evidence="11" id="KW-1185">Reference proteome</keyword>
<feature type="compositionally biased region" description="Low complexity" evidence="6">
    <location>
        <begin position="381"/>
        <end position="391"/>
    </location>
</feature>
<evidence type="ECO:0000256" key="6">
    <source>
        <dbReference type="SAM" id="MobiDB-lite"/>
    </source>
</evidence>
<dbReference type="InterPro" id="IPR013083">
    <property type="entry name" value="Znf_RING/FYVE/PHD"/>
</dbReference>
<keyword evidence="5 10" id="KW-0378">Hydrolase</keyword>
<dbReference type="GO" id="GO:0016787">
    <property type="term" value="F:hydrolase activity"/>
    <property type="evidence" value="ECO:0007669"/>
    <property type="project" value="UniProtKB-KW"/>
</dbReference>
<dbReference type="PROSITE" id="PS00973">
    <property type="entry name" value="USP_2"/>
    <property type="match status" value="1"/>
</dbReference>
<dbReference type="PROSITE" id="PS50271">
    <property type="entry name" value="ZF_UBP"/>
    <property type="match status" value="1"/>
</dbReference>
<dbReference type="Gene3D" id="3.30.40.10">
    <property type="entry name" value="Zinc/RING finger domain, C3HC4 (zinc finger)"/>
    <property type="match status" value="1"/>
</dbReference>
<keyword evidence="2 4" id="KW-0863">Zinc-finger</keyword>
<dbReference type="EC" id="3.4.19.12" evidence="5"/>
<feature type="domain" description="UBP-type" evidence="9">
    <location>
        <begin position="50"/>
        <end position="175"/>
    </location>
</feature>
<dbReference type="SUPFAM" id="SSF54001">
    <property type="entry name" value="Cysteine proteinases"/>
    <property type="match status" value="1"/>
</dbReference>
<dbReference type="Gene3D" id="3.90.70.10">
    <property type="entry name" value="Cysteine proteinases"/>
    <property type="match status" value="1"/>
</dbReference>
<dbReference type="SUPFAM" id="SSF57850">
    <property type="entry name" value="RING/U-box"/>
    <property type="match status" value="1"/>
</dbReference>
<organism evidence="10 11">
    <name type="scientific">Taenia crassiceps</name>
    <dbReference type="NCBI Taxonomy" id="6207"/>
    <lineage>
        <taxon>Eukaryota</taxon>
        <taxon>Metazoa</taxon>
        <taxon>Spiralia</taxon>
        <taxon>Lophotrochozoa</taxon>
        <taxon>Platyhelminthes</taxon>
        <taxon>Cestoda</taxon>
        <taxon>Eucestoda</taxon>
        <taxon>Cyclophyllidea</taxon>
        <taxon>Taeniidae</taxon>
        <taxon>Taenia</taxon>
    </lineage>
</organism>
<dbReference type="InterPro" id="IPR028889">
    <property type="entry name" value="USP"/>
</dbReference>
<accession>A0ABR4PZY4</accession>
<dbReference type="InterPro" id="IPR001394">
    <property type="entry name" value="Peptidase_C19_UCH"/>
</dbReference>
<keyword evidence="5" id="KW-0788">Thiol protease</keyword>
<dbReference type="Pfam" id="PF00443">
    <property type="entry name" value="UCH"/>
    <property type="match status" value="1"/>
</dbReference>
<evidence type="ECO:0000256" key="7">
    <source>
        <dbReference type="SAM" id="Phobius"/>
    </source>
</evidence>
<evidence type="ECO:0000259" key="8">
    <source>
        <dbReference type="PROSITE" id="PS50235"/>
    </source>
</evidence>
<keyword evidence="7" id="KW-1133">Transmembrane helix</keyword>
<name>A0ABR4PZY4_9CEST</name>
<dbReference type="PROSITE" id="PS50235">
    <property type="entry name" value="USP_3"/>
    <property type="match status" value="1"/>
</dbReference>
<protein>
    <recommendedName>
        <fullName evidence="5">Ubiquitin carboxyl-terminal hydrolase</fullName>
        <ecNumber evidence="5">3.4.19.12</ecNumber>
    </recommendedName>
</protein>
<dbReference type="EMBL" id="JAKROA010000023">
    <property type="protein sequence ID" value="KAL5102883.1"/>
    <property type="molecule type" value="Genomic_DNA"/>
</dbReference>
<feature type="domain" description="USP" evidence="8">
    <location>
        <begin position="213"/>
        <end position="622"/>
    </location>
</feature>